<organism evidence="1 2">
    <name type="scientific">Xenoophorus captivus</name>
    <dbReference type="NCBI Taxonomy" id="1517983"/>
    <lineage>
        <taxon>Eukaryota</taxon>
        <taxon>Metazoa</taxon>
        <taxon>Chordata</taxon>
        <taxon>Craniata</taxon>
        <taxon>Vertebrata</taxon>
        <taxon>Euteleostomi</taxon>
        <taxon>Actinopterygii</taxon>
        <taxon>Neopterygii</taxon>
        <taxon>Teleostei</taxon>
        <taxon>Neoteleostei</taxon>
        <taxon>Acanthomorphata</taxon>
        <taxon>Ovalentaria</taxon>
        <taxon>Atherinomorphae</taxon>
        <taxon>Cyprinodontiformes</taxon>
        <taxon>Goodeidae</taxon>
        <taxon>Xenoophorus</taxon>
    </lineage>
</organism>
<protein>
    <submittedName>
        <fullName evidence="1">Uncharacterized protein</fullName>
    </submittedName>
</protein>
<name>A0ABV0SEC8_9TELE</name>
<dbReference type="EMBL" id="JAHRIN010077288">
    <property type="protein sequence ID" value="MEQ2218639.1"/>
    <property type="molecule type" value="Genomic_DNA"/>
</dbReference>
<keyword evidence="2" id="KW-1185">Reference proteome</keyword>
<proteinExistence type="predicted"/>
<sequence>MLFHLKYGNDLLPYKQPCTHPLPKGNVQRPFNLPVMFLDYRRKLEYPERTHFCTGRTCRKTPGWDLNPGPFCCKAMVLPNAPPCSLNLESENETGSTEKLRLMKFFFLRRCMGLLELTIFWTLSGGKEE</sequence>
<dbReference type="Proteomes" id="UP001434883">
    <property type="component" value="Unassembled WGS sequence"/>
</dbReference>
<evidence type="ECO:0000313" key="2">
    <source>
        <dbReference type="Proteomes" id="UP001434883"/>
    </source>
</evidence>
<gene>
    <name evidence="1" type="ORF">XENOCAPTIV_006066</name>
</gene>
<accession>A0ABV0SEC8</accession>
<evidence type="ECO:0000313" key="1">
    <source>
        <dbReference type="EMBL" id="MEQ2218639.1"/>
    </source>
</evidence>
<comment type="caution">
    <text evidence="1">The sequence shown here is derived from an EMBL/GenBank/DDBJ whole genome shotgun (WGS) entry which is preliminary data.</text>
</comment>
<reference evidence="1 2" key="1">
    <citation type="submission" date="2021-06" db="EMBL/GenBank/DDBJ databases">
        <authorList>
            <person name="Palmer J.M."/>
        </authorList>
    </citation>
    <scope>NUCLEOTIDE SEQUENCE [LARGE SCALE GENOMIC DNA]</scope>
    <source>
        <strain evidence="1 2">XC_2019</strain>
        <tissue evidence="1">Muscle</tissue>
    </source>
</reference>